<accession>A0A0A2CBL4</accession>
<dbReference type="AlphaFoldDB" id="A0A0A2CBL4"/>
<organism evidence="1 2">
    <name type="scientific">Prochlorococcus marinus str. PAC1</name>
    <dbReference type="NCBI Taxonomy" id="59924"/>
    <lineage>
        <taxon>Bacteria</taxon>
        <taxon>Bacillati</taxon>
        <taxon>Cyanobacteriota</taxon>
        <taxon>Cyanophyceae</taxon>
        <taxon>Synechococcales</taxon>
        <taxon>Prochlorococcaceae</taxon>
        <taxon>Prochlorococcus</taxon>
    </lineage>
</organism>
<comment type="caution">
    <text evidence="1">The sequence shown here is derived from an EMBL/GenBank/DDBJ whole genome shotgun (WGS) entry which is preliminary data.</text>
</comment>
<sequence length="56" mass="6585">MTVLTYRGKEYLQHKEATPKEVVELSYRSNVYKSRQADAKKQVQASLTYRGNTYQK</sequence>
<reference evidence="2" key="1">
    <citation type="journal article" date="2014" name="Sci. Data">
        <title>Genomes of diverse isolates of the marine cyanobacterium Prochlorococcus.</title>
        <authorList>
            <person name="Biller S."/>
            <person name="Berube P."/>
            <person name="Thompson J."/>
            <person name="Kelly L."/>
            <person name="Roggensack S."/>
            <person name="Awad L."/>
            <person name="Roache-Johnson K."/>
            <person name="Ding H."/>
            <person name="Giovannoni S.J."/>
            <person name="Moore L.R."/>
            <person name="Chisholm S.W."/>
        </authorList>
    </citation>
    <scope>NUCLEOTIDE SEQUENCE [LARGE SCALE GENOMIC DNA]</scope>
    <source>
        <strain evidence="2">PAC1</strain>
    </source>
</reference>
<dbReference type="InterPro" id="IPR025458">
    <property type="entry name" value="DUF4278"/>
</dbReference>
<evidence type="ECO:0000313" key="1">
    <source>
        <dbReference type="EMBL" id="KGG22300.1"/>
    </source>
</evidence>
<name>A0A0A2CBL4_PROMR</name>
<dbReference type="Pfam" id="PF14105">
    <property type="entry name" value="DUF4278"/>
    <property type="match status" value="1"/>
</dbReference>
<evidence type="ECO:0000313" key="2">
    <source>
        <dbReference type="Proteomes" id="UP000030392"/>
    </source>
</evidence>
<protein>
    <recommendedName>
        <fullName evidence="3">DUF4278 domain-containing protein</fullName>
    </recommendedName>
</protein>
<dbReference type="RefSeq" id="WP_011294599.1">
    <property type="nucleotide sequence ID" value="NZ_CP138967.1"/>
</dbReference>
<gene>
    <name evidence="1" type="ORF">EV03_0195</name>
</gene>
<dbReference type="Proteomes" id="UP000030392">
    <property type="component" value="Unassembled WGS sequence"/>
</dbReference>
<evidence type="ECO:0008006" key="3">
    <source>
        <dbReference type="Google" id="ProtNLM"/>
    </source>
</evidence>
<dbReference type="EMBL" id="JNAX01000003">
    <property type="protein sequence ID" value="KGG22300.1"/>
    <property type="molecule type" value="Genomic_DNA"/>
</dbReference>
<proteinExistence type="predicted"/>